<dbReference type="Proteomes" id="UP000191135">
    <property type="component" value="Chromosome"/>
</dbReference>
<evidence type="ECO:0000313" key="2">
    <source>
        <dbReference type="Proteomes" id="UP000191135"/>
    </source>
</evidence>
<keyword evidence="2" id="KW-1185">Reference proteome</keyword>
<dbReference type="AlphaFoldDB" id="A0A1U9YWL4"/>
<organism evidence="1 2">
    <name type="scientific">Martelella mediterranea DSM 17316</name>
    <dbReference type="NCBI Taxonomy" id="1122214"/>
    <lineage>
        <taxon>Bacteria</taxon>
        <taxon>Pseudomonadati</taxon>
        <taxon>Pseudomonadota</taxon>
        <taxon>Alphaproteobacteria</taxon>
        <taxon>Hyphomicrobiales</taxon>
        <taxon>Aurantimonadaceae</taxon>
        <taxon>Martelella</taxon>
    </lineage>
</organism>
<reference evidence="1 2" key="1">
    <citation type="submission" date="2017-03" db="EMBL/GenBank/DDBJ databases">
        <title>Foreign affairs: Plasmid Transfer between Roseobacters and Rhizobia.</title>
        <authorList>
            <person name="Bartling P."/>
            <person name="Bunk B."/>
            <person name="Overmann J."/>
            <person name="Brinkmann H."/>
            <person name="Petersen J."/>
        </authorList>
    </citation>
    <scope>NUCLEOTIDE SEQUENCE [LARGE SCALE GENOMIC DNA]</scope>
    <source>
        <strain evidence="1 2">MACL11</strain>
    </source>
</reference>
<protein>
    <submittedName>
        <fullName evidence="1">Uncharacterized protein</fullName>
    </submittedName>
</protein>
<dbReference type="KEGG" id="mmed:Mame_00387"/>
<dbReference type="STRING" id="1122214.Mame_00387"/>
<evidence type="ECO:0000313" key="1">
    <source>
        <dbReference type="EMBL" id="AQZ49770.1"/>
    </source>
</evidence>
<proteinExistence type="predicted"/>
<sequence>MSRPDIIFIKSDDHAARAASAHGEIFKAMLEKLDAKQADIGDVPEHDSAAA</sequence>
<gene>
    <name evidence="1" type="ORF">Mame_00387</name>
</gene>
<name>A0A1U9YWL4_9HYPH</name>
<accession>A0A1U9YWL4</accession>
<dbReference type="RefSeq" id="WP_018064617.1">
    <property type="nucleotide sequence ID" value="NZ_AQWH01000008.1"/>
</dbReference>
<dbReference type="EMBL" id="CP020330">
    <property type="protein sequence ID" value="AQZ49770.1"/>
    <property type="molecule type" value="Genomic_DNA"/>
</dbReference>